<reference evidence="10" key="1">
    <citation type="submission" date="2020-03" db="EMBL/GenBank/DDBJ databases">
        <authorList>
            <person name="He L."/>
        </authorList>
    </citation>
    <scope>NUCLEOTIDE SEQUENCE</scope>
    <source>
        <strain evidence="10">CkLH20</strain>
    </source>
</reference>
<comment type="function">
    <text evidence="8">Mitochondrial mRNA stabilization factor.</text>
</comment>
<evidence type="ECO:0000256" key="3">
    <source>
        <dbReference type="ARBA" id="ARBA00010787"/>
    </source>
</evidence>
<keyword evidence="5 8" id="KW-0809">Transit peptide</keyword>
<proteinExistence type="inferred from homology"/>
<dbReference type="PANTHER" id="PTHR28087">
    <property type="entry name" value="ATPASE SYNTHESIS PROTEIN 25, MITOCHONDRIAL"/>
    <property type="match status" value="1"/>
</dbReference>
<dbReference type="InterPro" id="IPR043519">
    <property type="entry name" value="NT_sf"/>
</dbReference>
<dbReference type="GO" id="GO:0048255">
    <property type="term" value="P:mRNA stabilization"/>
    <property type="evidence" value="ECO:0007669"/>
    <property type="project" value="TreeGrafter"/>
</dbReference>
<feature type="region of interest" description="Disordered" evidence="9">
    <location>
        <begin position="48"/>
        <end position="123"/>
    </location>
</feature>
<gene>
    <name evidence="10" type="ORF">CkaCkLH20_10179</name>
</gene>
<sequence>MASRPAFAALGCLQCRSRVLRAIATNSNVVLRPSARATAAPLPSRDLYRAFSSLPPDTPKPASESTAQQTISEVETSDDKPANSEVAEENKSAVDDTPWFLQVEPPTHAPTQHISPLPELPDSPPELLEPLMKYIYEEMGLDDLSLLDLRAMDPPPALGPNLLMLFATARSERHLHVSSSRLVKWLRHTHKIESNADGLIGPGELKTKLKRMRRKAKLLGSSAMAPTDGDDGITTGWICVNLGTSGATYSEAARFDTDGNISGFGAPVTGSTIVVQVMTQARRAELDLERLWSQQLTRSEAQSRSLQEGTKFQHRFGQLPVTTDRSSKGSIGQSQQKRFLSTSFSRQMPFAPEPNKNVNAAPAATPKTSDLKHVSVHSNNKSLNEVRQQIDEIRWDGWQTDKERCINLLRAIFRAAPSDANHWRTQADLATELIETMAERGMPVMDSEFISVIIEAIALSGVTGRKIESIVSNLELVLQKGVDSCPTETQIRRLMKAYAIRGNWEKFWDTWYILPRYSARRGPELYKFMFSQILNTKDRIKCIDALRKCVPEMLAEEPPVLPTESLYNTVKQCLRIADPTAEVVAEHMVSQGARRGNAPPSIEFVRMLKDLEALRKNM</sequence>
<comment type="similarity">
    <text evidence="3 8">Belongs to the ATP25 family.</text>
</comment>
<feature type="compositionally biased region" description="Basic and acidic residues" evidence="9">
    <location>
        <begin position="77"/>
        <end position="94"/>
    </location>
</feature>
<keyword evidence="6 8" id="KW-0496">Mitochondrion</keyword>
<dbReference type="RefSeq" id="XP_038741813.1">
    <property type="nucleotide sequence ID" value="XM_038892893.1"/>
</dbReference>
<dbReference type="AlphaFoldDB" id="A0A9P6HW78"/>
<name>A0A9P6HW78_9PEZI</name>
<evidence type="ECO:0000256" key="8">
    <source>
        <dbReference type="RuleBase" id="RU367062"/>
    </source>
</evidence>
<reference evidence="10" key="2">
    <citation type="submission" date="2020-11" db="EMBL/GenBank/DDBJ databases">
        <title>Whole genome sequencing of Colletotrichum sp.</title>
        <authorList>
            <person name="Li H."/>
        </authorList>
    </citation>
    <scope>NUCLEOTIDE SEQUENCE</scope>
    <source>
        <strain evidence="10">CkLH20</strain>
    </source>
</reference>
<evidence type="ECO:0000256" key="1">
    <source>
        <dbReference type="ARBA" id="ARBA00003470"/>
    </source>
</evidence>
<evidence type="ECO:0000256" key="4">
    <source>
        <dbReference type="ARBA" id="ARBA00022792"/>
    </source>
</evidence>
<dbReference type="FunFam" id="3.30.460.10:FF:000044">
    <property type="entry name" value="ATPase synthesis protein 25, mitochondrial"/>
    <property type="match status" value="1"/>
</dbReference>
<keyword evidence="7 8" id="KW-0472">Membrane</keyword>
<keyword evidence="11" id="KW-1185">Reference proteome</keyword>
<accession>A0A9P6HW78</accession>
<evidence type="ECO:0000313" key="11">
    <source>
        <dbReference type="Proteomes" id="UP000781932"/>
    </source>
</evidence>
<comment type="function">
    <text evidence="1">Probable mitochondrial mRNA stabilization factor.</text>
</comment>
<dbReference type="OrthoDB" id="107372at2759"/>
<evidence type="ECO:0000313" key="10">
    <source>
        <dbReference type="EMBL" id="KAF9872352.1"/>
    </source>
</evidence>
<comment type="subcellular location">
    <subcellularLocation>
        <location evidence="2 8">Mitochondrion inner membrane</location>
        <topology evidence="2 8">Peripheral membrane protein</topology>
        <orientation evidence="2 8">Matrix side</orientation>
    </subcellularLocation>
</comment>
<comment type="caution">
    <text evidence="10">The sequence shown here is derived from an EMBL/GenBank/DDBJ whole genome shotgun (WGS) entry which is preliminary data.</text>
</comment>
<dbReference type="GO" id="GO:0140053">
    <property type="term" value="P:mitochondrial gene expression"/>
    <property type="evidence" value="ECO:0007669"/>
    <property type="project" value="UniProtKB-UniRule"/>
</dbReference>
<evidence type="ECO:0000256" key="2">
    <source>
        <dbReference type="ARBA" id="ARBA00004443"/>
    </source>
</evidence>
<dbReference type="Proteomes" id="UP000781932">
    <property type="component" value="Unassembled WGS sequence"/>
</dbReference>
<feature type="region of interest" description="Disordered" evidence="9">
    <location>
        <begin position="350"/>
        <end position="372"/>
    </location>
</feature>
<feature type="compositionally biased region" description="Polar residues" evidence="9">
    <location>
        <begin position="63"/>
        <end position="74"/>
    </location>
</feature>
<protein>
    <recommendedName>
        <fullName evidence="8">ATPase synthesis protein 25</fullName>
    </recommendedName>
</protein>
<organism evidence="10 11">
    <name type="scientific">Colletotrichum karsti</name>
    <dbReference type="NCBI Taxonomy" id="1095194"/>
    <lineage>
        <taxon>Eukaryota</taxon>
        <taxon>Fungi</taxon>
        <taxon>Dikarya</taxon>
        <taxon>Ascomycota</taxon>
        <taxon>Pezizomycotina</taxon>
        <taxon>Sordariomycetes</taxon>
        <taxon>Hypocreomycetidae</taxon>
        <taxon>Glomerellales</taxon>
        <taxon>Glomerellaceae</taxon>
        <taxon>Colletotrichum</taxon>
        <taxon>Colletotrichum boninense species complex</taxon>
    </lineage>
</organism>
<dbReference type="PANTHER" id="PTHR28087:SF1">
    <property type="entry name" value="ATPASE SYNTHESIS PROTEIN 25, MITOCHONDRIAL"/>
    <property type="match status" value="1"/>
</dbReference>
<evidence type="ECO:0000256" key="9">
    <source>
        <dbReference type="SAM" id="MobiDB-lite"/>
    </source>
</evidence>
<dbReference type="InterPro" id="IPR040152">
    <property type="entry name" value="Atp25"/>
</dbReference>
<evidence type="ECO:0000256" key="5">
    <source>
        <dbReference type="ARBA" id="ARBA00022946"/>
    </source>
</evidence>
<dbReference type="EMBL" id="JAATWM020000038">
    <property type="protein sequence ID" value="KAF9872352.1"/>
    <property type="molecule type" value="Genomic_DNA"/>
</dbReference>
<dbReference type="GeneID" id="62165967"/>
<dbReference type="Gene3D" id="3.30.460.10">
    <property type="entry name" value="Beta Polymerase, domain 2"/>
    <property type="match status" value="1"/>
</dbReference>
<evidence type="ECO:0000256" key="6">
    <source>
        <dbReference type="ARBA" id="ARBA00023128"/>
    </source>
</evidence>
<evidence type="ECO:0000256" key="7">
    <source>
        <dbReference type="ARBA" id="ARBA00023136"/>
    </source>
</evidence>
<keyword evidence="4 8" id="KW-0999">Mitochondrion inner membrane</keyword>
<dbReference type="GO" id="GO:0005743">
    <property type="term" value="C:mitochondrial inner membrane"/>
    <property type="evidence" value="ECO:0007669"/>
    <property type="project" value="UniProtKB-SubCell"/>
</dbReference>